<feature type="region of interest" description="Disordered" evidence="16">
    <location>
        <begin position="477"/>
        <end position="521"/>
    </location>
</feature>
<dbReference type="InterPro" id="IPR044437">
    <property type="entry name" value="SETD2/Set2_SET"/>
</dbReference>
<dbReference type="SMART" id="SM00570">
    <property type="entry name" value="AWS"/>
    <property type="match status" value="1"/>
</dbReference>
<evidence type="ECO:0000256" key="7">
    <source>
        <dbReference type="ARBA" id="ARBA00022603"/>
    </source>
</evidence>
<dbReference type="InterPro" id="IPR006560">
    <property type="entry name" value="AWS_dom"/>
</dbReference>
<dbReference type="PROSITE" id="PS51215">
    <property type="entry name" value="AWS"/>
    <property type="match status" value="1"/>
</dbReference>
<reference evidence="20 21" key="1">
    <citation type="submission" date="2016-01" db="EMBL/GenBank/DDBJ databases">
        <title>Genome sequence of the yeast Holleya sinecauda.</title>
        <authorList>
            <person name="Dietrich F.S."/>
        </authorList>
    </citation>
    <scope>NUCLEOTIDE SEQUENCE [LARGE SCALE GENOMIC DNA]</scope>
    <source>
        <strain evidence="20 21">ATCC 58844</strain>
    </source>
</reference>
<evidence type="ECO:0000256" key="15">
    <source>
        <dbReference type="SAM" id="Coils"/>
    </source>
</evidence>
<feature type="coiled-coil region" evidence="15">
    <location>
        <begin position="522"/>
        <end position="596"/>
    </location>
</feature>
<feature type="domain" description="AWS" evidence="19">
    <location>
        <begin position="53"/>
        <end position="108"/>
    </location>
</feature>
<evidence type="ECO:0000256" key="9">
    <source>
        <dbReference type="ARBA" id="ARBA00022691"/>
    </source>
</evidence>
<dbReference type="InterPro" id="IPR001202">
    <property type="entry name" value="WW_dom"/>
</dbReference>
<dbReference type="PANTHER" id="PTHR22884">
    <property type="entry name" value="SET DOMAIN PROTEINS"/>
    <property type="match status" value="1"/>
</dbReference>
<protein>
    <recommendedName>
        <fullName evidence="4">Histone-lysine N-methyltransferase, H3 lysine-36 specific</fullName>
        <ecNumber evidence="3">2.1.1.359</ecNumber>
    </recommendedName>
    <alternativeName>
        <fullName evidence="13">SET domain-containing protein 2</fullName>
    </alternativeName>
</protein>
<evidence type="ECO:0000256" key="13">
    <source>
        <dbReference type="ARBA" id="ARBA00030091"/>
    </source>
</evidence>
<dbReference type="InterPro" id="IPR046341">
    <property type="entry name" value="SET_dom_sf"/>
</dbReference>
<dbReference type="OrthoDB" id="422362at2759"/>
<feature type="domain" description="SET" evidence="17">
    <location>
        <begin position="110"/>
        <end position="227"/>
    </location>
</feature>
<evidence type="ECO:0000259" key="19">
    <source>
        <dbReference type="PROSITE" id="PS51215"/>
    </source>
</evidence>
<dbReference type="SUPFAM" id="SSF82199">
    <property type="entry name" value="SET domain"/>
    <property type="match status" value="1"/>
</dbReference>
<evidence type="ECO:0000256" key="12">
    <source>
        <dbReference type="ARBA" id="ARBA00023242"/>
    </source>
</evidence>
<dbReference type="InterPro" id="IPR036020">
    <property type="entry name" value="WW_dom_sf"/>
</dbReference>
<evidence type="ECO:0000259" key="18">
    <source>
        <dbReference type="PROSITE" id="PS50868"/>
    </source>
</evidence>
<dbReference type="PROSITE" id="PS51568">
    <property type="entry name" value="SAM_MT43_SET2_1"/>
    <property type="match status" value="1"/>
</dbReference>
<name>A0A109UWV3_9SACH</name>
<evidence type="ECO:0000256" key="1">
    <source>
        <dbReference type="ARBA" id="ARBA00004123"/>
    </source>
</evidence>
<comment type="catalytic activity">
    <reaction evidence="14">
        <text>L-lysyl(36)-[histone H3] + 3 S-adenosyl-L-methionine = N(6),N(6),N(6)-trimethyl-L-lysyl(36)-[histone H3] + 3 S-adenosyl-L-homocysteine + 3 H(+)</text>
        <dbReference type="Rhea" id="RHEA:60324"/>
        <dbReference type="Rhea" id="RHEA-COMP:9785"/>
        <dbReference type="Rhea" id="RHEA-COMP:15536"/>
        <dbReference type="ChEBI" id="CHEBI:15378"/>
        <dbReference type="ChEBI" id="CHEBI:29969"/>
        <dbReference type="ChEBI" id="CHEBI:57856"/>
        <dbReference type="ChEBI" id="CHEBI:59789"/>
        <dbReference type="ChEBI" id="CHEBI:61961"/>
        <dbReference type="EC" id="2.1.1.359"/>
    </reaction>
</comment>
<dbReference type="FunFam" id="2.170.270.10:FF:000033">
    <property type="entry name" value="Histone-lysine N-methyltransferase"/>
    <property type="match status" value="1"/>
</dbReference>
<dbReference type="EC" id="2.1.1.359" evidence="3"/>
<evidence type="ECO:0000256" key="14">
    <source>
        <dbReference type="ARBA" id="ARBA00047545"/>
    </source>
</evidence>
<gene>
    <name evidence="20" type="ORF">AW171_hschr42245</name>
</gene>
<dbReference type="InterPro" id="IPR013257">
    <property type="entry name" value="SRI"/>
</dbReference>
<keyword evidence="8" id="KW-0808">Transferase</keyword>
<dbReference type="GO" id="GO:0140955">
    <property type="term" value="F:histone H3K36 trimethyltransferase activity"/>
    <property type="evidence" value="ECO:0007669"/>
    <property type="project" value="UniProtKB-EC"/>
</dbReference>
<sequence length="684" mass="79704">MSGSSTPGKIIPSQSKVMLFNDKEDKTAEARKTYVELQKCTYSQKGLGNTRKNEFMECDCYEEFKDGKNHACDEHSDCINRLTLIECVNDLCTSCGDDCQNQRFQKRQYEDISIFQTEKKGYGVRAEKDIEANTFIYEYIGEVISEDEFRDRMVSYDERGYKHFYFMMLQAGEFIDATEKGCLARFCNHSCNPNTYVSKWDVAGKLRMGIFAKRKIVKGEELTFDYNVDRYGATAQPCYCGEPNCIAFLGGKTQTDAASLLPQDYAEALSVTPAMEKKWVKMKKAMGQEIDKSSSNNVNVEFVNSLEPQACTQYSDVNKVMSVLLQTDDHFFCSKLLQRILLTTDETMHYQIIKLHGYKCFSKLLTVFDNEEATQYEILTYLLQLPKTTKNGIILSQLDTKIRKLANNPALKETANSLLERWDTFETYKRIAKKDLSKQGSNSIGKTFDFRRVRLPLGWEIIHENGRPMYYNAQRQLKQADPPTEANSAGSGRSSTPKSNGGYNERHSKRPLDQDSYEKRKRQRIEWEQQELEKRKQEELRQLKEKMEVEQKKQSELEQIIADANRQKEQQRLERLQKEKEAIEKREKRKQTLSVNRIEHEWNKYFASFVPNLIKSYESKLDRTRLKECAREIVKLLTTKELKKDSKKIPPSEVTKEKKKKVNEFCKGYMEKLMFKVQKKQTSK</sequence>
<organism evidence="20 21">
    <name type="scientific">Eremothecium sinecaudum</name>
    <dbReference type="NCBI Taxonomy" id="45286"/>
    <lineage>
        <taxon>Eukaryota</taxon>
        <taxon>Fungi</taxon>
        <taxon>Dikarya</taxon>
        <taxon>Ascomycota</taxon>
        <taxon>Saccharomycotina</taxon>
        <taxon>Saccharomycetes</taxon>
        <taxon>Saccharomycetales</taxon>
        <taxon>Saccharomycetaceae</taxon>
        <taxon>Eremothecium</taxon>
    </lineage>
</organism>
<evidence type="ECO:0000259" key="17">
    <source>
        <dbReference type="PROSITE" id="PS50280"/>
    </source>
</evidence>
<evidence type="ECO:0000256" key="2">
    <source>
        <dbReference type="ARBA" id="ARBA00004286"/>
    </source>
</evidence>
<dbReference type="PROSITE" id="PS50280">
    <property type="entry name" value="SET"/>
    <property type="match status" value="1"/>
</dbReference>
<dbReference type="Gene3D" id="1.10.1740.100">
    <property type="entry name" value="Set2, Rpb1 interacting domain"/>
    <property type="match status" value="1"/>
</dbReference>
<feature type="compositionally biased region" description="Polar residues" evidence="16">
    <location>
        <begin position="485"/>
        <end position="502"/>
    </location>
</feature>
<keyword evidence="15" id="KW-0175">Coiled coil</keyword>
<dbReference type="InterPro" id="IPR003616">
    <property type="entry name" value="Post-SET_dom"/>
</dbReference>
<dbReference type="Pfam" id="PF00856">
    <property type="entry name" value="SET"/>
    <property type="match status" value="1"/>
</dbReference>
<dbReference type="GO" id="GO:0005694">
    <property type="term" value="C:chromosome"/>
    <property type="evidence" value="ECO:0007669"/>
    <property type="project" value="UniProtKB-SubCell"/>
</dbReference>
<dbReference type="InterPro" id="IPR001214">
    <property type="entry name" value="SET_dom"/>
</dbReference>
<evidence type="ECO:0000256" key="11">
    <source>
        <dbReference type="ARBA" id="ARBA00023163"/>
    </source>
</evidence>
<evidence type="ECO:0000256" key="4">
    <source>
        <dbReference type="ARBA" id="ARBA00018028"/>
    </source>
</evidence>
<dbReference type="Pfam" id="PF08236">
    <property type="entry name" value="SRI"/>
    <property type="match status" value="1"/>
</dbReference>
<evidence type="ECO:0000256" key="6">
    <source>
        <dbReference type="ARBA" id="ARBA00022491"/>
    </source>
</evidence>
<dbReference type="RefSeq" id="XP_017987352.1">
    <property type="nucleotide sequence ID" value="XM_018132070.1"/>
</dbReference>
<accession>A0A109UWV3</accession>
<evidence type="ECO:0000256" key="3">
    <source>
        <dbReference type="ARBA" id="ARBA00012178"/>
    </source>
</evidence>
<dbReference type="Pfam" id="PF18507">
    <property type="entry name" value="WW_1"/>
    <property type="match status" value="1"/>
</dbReference>
<dbReference type="InterPro" id="IPR050777">
    <property type="entry name" value="SET2_Histone-Lys_MeTrsfase"/>
</dbReference>
<dbReference type="GO" id="GO:0005634">
    <property type="term" value="C:nucleus"/>
    <property type="evidence" value="ECO:0007669"/>
    <property type="project" value="UniProtKB-SubCell"/>
</dbReference>
<dbReference type="Gene3D" id="2.170.270.10">
    <property type="entry name" value="SET domain"/>
    <property type="match status" value="1"/>
</dbReference>
<proteinExistence type="predicted"/>
<keyword evidence="5" id="KW-0158">Chromosome</keyword>
<dbReference type="GO" id="GO:0006355">
    <property type="term" value="P:regulation of DNA-templated transcription"/>
    <property type="evidence" value="ECO:0007669"/>
    <property type="project" value="InterPro"/>
</dbReference>
<dbReference type="PROSITE" id="PS50868">
    <property type="entry name" value="POST_SET"/>
    <property type="match status" value="1"/>
</dbReference>
<dbReference type="InterPro" id="IPR038190">
    <property type="entry name" value="SRI_sf"/>
</dbReference>
<keyword evidence="6" id="KW-0678">Repressor</keyword>
<keyword evidence="11" id="KW-0804">Transcription</keyword>
<evidence type="ECO:0000256" key="10">
    <source>
        <dbReference type="ARBA" id="ARBA00023015"/>
    </source>
</evidence>
<dbReference type="EMBL" id="CP014244">
    <property type="protein sequence ID" value="AMD20356.1"/>
    <property type="molecule type" value="Genomic_DNA"/>
</dbReference>
<dbReference type="Proteomes" id="UP000243052">
    <property type="component" value="Chromosome iv"/>
</dbReference>
<dbReference type="SUPFAM" id="SSF51045">
    <property type="entry name" value="WW domain"/>
    <property type="match status" value="1"/>
</dbReference>
<evidence type="ECO:0000313" key="21">
    <source>
        <dbReference type="Proteomes" id="UP000243052"/>
    </source>
</evidence>
<feature type="domain" description="Post-SET" evidence="18">
    <location>
        <begin position="234"/>
        <end position="250"/>
    </location>
</feature>
<keyword evidence="10" id="KW-0805">Transcription regulation</keyword>
<keyword evidence="21" id="KW-1185">Reference proteome</keyword>
<dbReference type="SMART" id="SM00317">
    <property type="entry name" value="SET"/>
    <property type="match status" value="1"/>
</dbReference>
<keyword evidence="9" id="KW-0949">S-adenosyl-L-methionine</keyword>
<evidence type="ECO:0000256" key="16">
    <source>
        <dbReference type="SAM" id="MobiDB-lite"/>
    </source>
</evidence>
<keyword evidence="7" id="KW-0489">Methyltransferase</keyword>
<dbReference type="CDD" id="cd19172">
    <property type="entry name" value="SET_SETD2"/>
    <property type="match status" value="1"/>
</dbReference>
<evidence type="ECO:0000256" key="5">
    <source>
        <dbReference type="ARBA" id="ARBA00022454"/>
    </source>
</evidence>
<dbReference type="AlphaFoldDB" id="A0A109UWV3"/>
<keyword evidence="12" id="KW-0539">Nucleus</keyword>
<feature type="compositionally biased region" description="Basic and acidic residues" evidence="16">
    <location>
        <begin position="504"/>
        <end position="521"/>
    </location>
</feature>
<dbReference type="STRING" id="45286.A0A109UWV3"/>
<comment type="subcellular location">
    <subcellularLocation>
        <location evidence="2">Chromosome</location>
    </subcellularLocation>
    <subcellularLocation>
        <location evidence="1">Nucleus</location>
    </subcellularLocation>
</comment>
<evidence type="ECO:0000256" key="8">
    <source>
        <dbReference type="ARBA" id="ARBA00022679"/>
    </source>
</evidence>
<dbReference type="GO" id="GO:0032259">
    <property type="term" value="P:methylation"/>
    <property type="evidence" value="ECO:0007669"/>
    <property type="project" value="UniProtKB-KW"/>
</dbReference>
<dbReference type="InterPro" id="IPR025788">
    <property type="entry name" value="Set2_fungi"/>
</dbReference>
<dbReference type="GeneID" id="28723599"/>
<dbReference type="SMART" id="SM00508">
    <property type="entry name" value="PostSET"/>
    <property type="match status" value="1"/>
</dbReference>
<dbReference type="Pfam" id="PF17907">
    <property type="entry name" value="AWS"/>
    <property type="match status" value="1"/>
</dbReference>
<evidence type="ECO:0000313" key="20">
    <source>
        <dbReference type="EMBL" id="AMD20356.1"/>
    </source>
</evidence>